<dbReference type="RefSeq" id="WP_237282311.1">
    <property type="nucleotide sequence ID" value="NZ_CP017316.1"/>
</dbReference>
<comment type="cofactor">
    <cofactor evidence="1">
        <name>FAD</name>
        <dbReference type="ChEBI" id="CHEBI:57692"/>
    </cofactor>
</comment>
<dbReference type="PANTHER" id="PTHR47354">
    <property type="entry name" value="NADH OXIDOREDUCTASE HCR"/>
    <property type="match status" value="1"/>
</dbReference>
<feature type="domain" description="FAD-binding FR-type" evidence="10">
    <location>
        <begin position="187"/>
        <end position="287"/>
    </location>
</feature>
<dbReference type="GO" id="GO:0005344">
    <property type="term" value="F:oxygen carrier activity"/>
    <property type="evidence" value="ECO:0007669"/>
    <property type="project" value="UniProtKB-KW"/>
</dbReference>
<accession>A0A1D8GAW3</accession>
<evidence type="ECO:0000313" key="12">
    <source>
        <dbReference type="Proteomes" id="UP000095349"/>
    </source>
</evidence>
<evidence type="ECO:0000256" key="8">
    <source>
        <dbReference type="SAM" id="MobiDB-lite"/>
    </source>
</evidence>
<dbReference type="GO" id="GO:0019825">
    <property type="term" value="F:oxygen binding"/>
    <property type="evidence" value="ECO:0007669"/>
    <property type="project" value="InterPro"/>
</dbReference>
<feature type="domain" description="Globin" evidence="9">
    <location>
        <begin position="48"/>
        <end position="181"/>
    </location>
</feature>
<comment type="similarity">
    <text evidence="2">In the C-terminal section; belongs to the flavoprotein pyridine nucleotide cytochrome reductase family.</text>
</comment>
<protein>
    <recommendedName>
        <fullName evidence="3">nitric oxide dioxygenase</fullName>
        <ecNumber evidence="3">1.14.12.17</ecNumber>
    </recommendedName>
</protein>
<dbReference type="InterPro" id="IPR000971">
    <property type="entry name" value="Globin"/>
</dbReference>
<dbReference type="Gene3D" id="2.40.30.10">
    <property type="entry name" value="Translation factors"/>
    <property type="match status" value="1"/>
</dbReference>
<keyword evidence="7" id="KW-0349">Heme</keyword>
<dbReference type="Pfam" id="PF00175">
    <property type="entry name" value="NAD_binding_1"/>
    <property type="match status" value="1"/>
</dbReference>
<dbReference type="EC" id="1.14.12.17" evidence="3"/>
<dbReference type="PANTHER" id="PTHR47354:SF5">
    <property type="entry name" value="PROTEIN RFBI"/>
    <property type="match status" value="1"/>
</dbReference>
<dbReference type="SUPFAM" id="SSF52343">
    <property type="entry name" value="Ferredoxin reductase-like, C-terminal NADP-linked domain"/>
    <property type="match status" value="1"/>
</dbReference>
<evidence type="ECO:0000256" key="2">
    <source>
        <dbReference type="ARBA" id="ARBA00006401"/>
    </source>
</evidence>
<evidence type="ECO:0000256" key="1">
    <source>
        <dbReference type="ARBA" id="ARBA00001974"/>
    </source>
</evidence>
<keyword evidence="7" id="KW-0813">Transport</keyword>
<evidence type="ECO:0000256" key="3">
    <source>
        <dbReference type="ARBA" id="ARBA00012229"/>
    </source>
</evidence>
<dbReference type="InterPro" id="IPR001433">
    <property type="entry name" value="OxRdtase_FAD/NAD-bd"/>
</dbReference>
<evidence type="ECO:0000256" key="5">
    <source>
        <dbReference type="ARBA" id="ARBA00048649"/>
    </source>
</evidence>
<feature type="region of interest" description="Disordered" evidence="8">
    <location>
        <begin position="24"/>
        <end position="45"/>
    </location>
</feature>
<keyword evidence="7" id="KW-0479">Metal-binding</keyword>
<dbReference type="InterPro" id="IPR050415">
    <property type="entry name" value="MRET"/>
</dbReference>
<dbReference type="InterPro" id="IPR012292">
    <property type="entry name" value="Globin/Proto"/>
</dbReference>
<dbReference type="Pfam" id="PF00042">
    <property type="entry name" value="Globin"/>
    <property type="match status" value="1"/>
</dbReference>
<dbReference type="SUPFAM" id="SSF46458">
    <property type="entry name" value="Globin-like"/>
    <property type="match status" value="1"/>
</dbReference>
<sequence>MNDYHALLARREAMRLRDQLLSPTARPAPAAAPPRASGRTAAPAPGAYDGAADRELIIRHLTEVTPFEQLIAHLYDAMFERHPYLRKLFPESMEFQRAHLGRAFWFLIENLDRPDEVDSFCTRLGRDHRKLGVLPVHYQVFEAALLEALQRFTGGRLGDDVTDAWLRMIRRATAGMVRGAEEAIAEPAYWSAAVTHHQRRRPDLAVLRVRPSGTYPYRAGQYATLQTPLLPLTWRHYSMAGAPGPDGELEFHVRRTGPDGVSDALVNDTGVGDTLRLGPAQGTTVLGDDLGRDVLIVAGGTGWATAKALLEDLAARRPPGRSAHLFLGARTSGDLYDAQALARLENRCPWLRVVPVLDDGPGEHRSVVEAVAAYGDFSGHTAFVSGPPAMVTATAWHLTGIGVPADRVHHDPVADTTPHALMR</sequence>
<dbReference type="SUPFAM" id="SSF63380">
    <property type="entry name" value="Riboflavin synthase domain-like"/>
    <property type="match status" value="1"/>
</dbReference>
<dbReference type="STRING" id="285473.A4G23_05462"/>
<dbReference type="PATRIC" id="fig|285473.5.peg.5761"/>
<evidence type="ECO:0000256" key="7">
    <source>
        <dbReference type="RuleBase" id="RU000356"/>
    </source>
</evidence>
<dbReference type="KEGG" id="srn:A4G23_05462"/>
<keyword evidence="12" id="KW-1185">Reference proteome</keyword>
<comment type="catalytic activity">
    <reaction evidence="5">
        <text>2 nitric oxide + NADH + 2 O2 = 2 nitrate + NAD(+) + H(+)</text>
        <dbReference type="Rhea" id="RHEA:19469"/>
        <dbReference type="ChEBI" id="CHEBI:15378"/>
        <dbReference type="ChEBI" id="CHEBI:15379"/>
        <dbReference type="ChEBI" id="CHEBI:16480"/>
        <dbReference type="ChEBI" id="CHEBI:17632"/>
        <dbReference type="ChEBI" id="CHEBI:57540"/>
        <dbReference type="ChEBI" id="CHEBI:57945"/>
        <dbReference type="EC" id="1.14.12.17"/>
    </reaction>
</comment>
<evidence type="ECO:0000313" key="11">
    <source>
        <dbReference type="EMBL" id="AOT62563.1"/>
    </source>
</evidence>
<reference evidence="11 12" key="1">
    <citation type="submission" date="2016-09" db="EMBL/GenBank/DDBJ databases">
        <title>Streptomyces rubrolavendulae MJM4426 Genome sequencing and assembly.</title>
        <authorList>
            <person name="Kim J.-G."/>
        </authorList>
    </citation>
    <scope>NUCLEOTIDE SEQUENCE [LARGE SCALE GENOMIC DNA]</scope>
    <source>
        <strain evidence="11 12">MJM4426</strain>
    </source>
</reference>
<dbReference type="InterPro" id="IPR017927">
    <property type="entry name" value="FAD-bd_FR_type"/>
</dbReference>
<dbReference type="InterPro" id="IPR039261">
    <property type="entry name" value="FNR_nucleotide-bd"/>
</dbReference>
<gene>
    <name evidence="11" type="primary">nagAa</name>
    <name evidence="11" type="ORF">A4G23_05462</name>
</gene>
<name>A0A1D8GAW3_9ACTN</name>
<organism evidence="11 12">
    <name type="scientific">Streptomyces rubrolavendulae</name>
    <dbReference type="NCBI Taxonomy" id="285473"/>
    <lineage>
        <taxon>Bacteria</taxon>
        <taxon>Bacillati</taxon>
        <taxon>Actinomycetota</taxon>
        <taxon>Actinomycetes</taxon>
        <taxon>Kitasatosporales</taxon>
        <taxon>Streptomycetaceae</taxon>
        <taxon>Streptomyces</taxon>
    </lineage>
</organism>
<dbReference type="Proteomes" id="UP000095349">
    <property type="component" value="Chromosome"/>
</dbReference>
<dbReference type="CDD" id="cd19753">
    <property type="entry name" value="Mb-like_oxidoreductase"/>
    <property type="match status" value="1"/>
</dbReference>
<dbReference type="InterPro" id="IPR009050">
    <property type="entry name" value="Globin-like_sf"/>
</dbReference>
<evidence type="ECO:0000256" key="6">
    <source>
        <dbReference type="ARBA" id="ARBA00049433"/>
    </source>
</evidence>
<dbReference type="PROSITE" id="PS51384">
    <property type="entry name" value="FAD_FR"/>
    <property type="match status" value="1"/>
</dbReference>
<evidence type="ECO:0000259" key="9">
    <source>
        <dbReference type="PROSITE" id="PS01033"/>
    </source>
</evidence>
<comment type="similarity">
    <text evidence="7">Belongs to the globin family.</text>
</comment>
<keyword evidence="11" id="KW-0560">Oxidoreductase</keyword>
<dbReference type="PROSITE" id="PS01033">
    <property type="entry name" value="GLOBIN"/>
    <property type="match status" value="1"/>
</dbReference>
<dbReference type="Gene3D" id="1.10.490.10">
    <property type="entry name" value="Globins"/>
    <property type="match status" value="1"/>
</dbReference>
<dbReference type="Gene3D" id="3.40.50.80">
    <property type="entry name" value="Nucleotide-binding domain of ferredoxin-NADP reductase (FNR) module"/>
    <property type="match status" value="1"/>
</dbReference>
<dbReference type="PRINTS" id="PR00410">
    <property type="entry name" value="PHEHYDRXLASE"/>
</dbReference>
<evidence type="ECO:0000259" key="10">
    <source>
        <dbReference type="PROSITE" id="PS51384"/>
    </source>
</evidence>
<proteinExistence type="inferred from homology"/>
<keyword evidence="7" id="KW-0561">Oxygen transport</keyword>
<keyword evidence="4" id="KW-0520">NAD</keyword>
<evidence type="ECO:0000256" key="4">
    <source>
        <dbReference type="ARBA" id="ARBA00023027"/>
    </source>
</evidence>
<dbReference type="GO" id="GO:0020037">
    <property type="term" value="F:heme binding"/>
    <property type="evidence" value="ECO:0007669"/>
    <property type="project" value="InterPro"/>
</dbReference>
<dbReference type="EMBL" id="CP017316">
    <property type="protein sequence ID" value="AOT62563.1"/>
    <property type="molecule type" value="Genomic_DNA"/>
</dbReference>
<dbReference type="AlphaFoldDB" id="A0A1D8GAW3"/>
<comment type="catalytic activity">
    <reaction evidence="6">
        <text>2 nitric oxide + NADPH + 2 O2 = 2 nitrate + NADP(+) + H(+)</text>
        <dbReference type="Rhea" id="RHEA:19465"/>
        <dbReference type="ChEBI" id="CHEBI:15378"/>
        <dbReference type="ChEBI" id="CHEBI:15379"/>
        <dbReference type="ChEBI" id="CHEBI:16480"/>
        <dbReference type="ChEBI" id="CHEBI:17632"/>
        <dbReference type="ChEBI" id="CHEBI:57783"/>
        <dbReference type="ChEBI" id="CHEBI:58349"/>
        <dbReference type="EC" id="1.14.12.17"/>
    </reaction>
</comment>
<dbReference type="CDD" id="cd06187">
    <property type="entry name" value="O2ase_reductase_like"/>
    <property type="match status" value="1"/>
</dbReference>
<dbReference type="GO" id="GO:0008941">
    <property type="term" value="F:nitric oxide dioxygenase NAD(P)H activity"/>
    <property type="evidence" value="ECO:0007669"/>
    <property type="project" value="UniProtKB-EC"/>
</dbReference>
<keyword evidence="7" id="KW-0408">Iron</keyword>
<keyword evidence="11" id="KW-0223">Dioxygenase</keyword>
<dbReference type="InterPro" id="IPR017938">
    <property type="entry name" value="Riboflavin_synthase-like_b-brl"/>
</dbReference>